<dbReference type="InterPro" id="IPR019819">
    <property type="entry name" value="Carboxylesterase_B_CS"/>
</dbReference>
<accession>A0A5E8BK28</accession>
<evidence type="ECO:0000256" key="3">
    <source>
        <dbReference type="ARBA" id="ARBA00022801"/>
    </source>
</evidence>
<comment type="catalytic activity">
    <reaction evidence="1">
        <text>a triacylglycerol + H2O = a diacylglycerol + a fatty acid + H(+)</text>
        <dbReference type="Rhea" id="RHEA:12044"/>
        <dbReference type="ChEBI" id="CHEBI:15377"/>
        <dbReference type="ChEBI" id="CHEBI:15378"/>
        <dbReference type="ChEBI" id="CHEBI:17855"/>
        <dbReference type="ChEBI" id="CHEBI:18035"/>
        <dbReference type="ChEBI" id="CHEBI:28868"/>
        <dbReference type="EC" id="3.1.1.3"/>
    </reaction>
</comment>
<keyword evidence="4" id="KW-0442">Lipid degradation</keyword>
<reference evidence="8 9" key="1">
    <citation type="submission" date="2019-09" db="EMBL/GenBank/DDBJ databases">
        <authorList>
            <person name="Brejova B."/>
        </authorList>
    </citation>
    <scope>NUCLEOTIDE SEQUENCE [LARGE SCALE GENOMIC DNA]</scope>
</reference>
<organism evidence="8 9">
    <name type="scientific">Magnusiomyces paraingens</name>
    <dbReference type="NCBI Taxonomy" id="2606893"/>
    <lineage>
        <taxon>Eukaryota</taxon>
        <taxon>Fungi</taxon>
        <taxon>Dikarya</taxon>
        <taxon>Ascomycota</taxon>
        <taxon>Saccharomycotina</taxon>
        <taxon>Dipodascomycetes</taxon>
        <taxon>Dipodascales</taxon>
        <taxon>Dipodascaceae</taxon>
        <taxon>Magnusiomyces</taxon>
    </lineage>
</organism>
<dbReference type="OrthoDB" id="6846267at2759"/>
<dbReference type="Gene3D" id="3.40.50.1820">
    <property type="entry name" value="alpha/beta hydrolase"/>
    <property type="match status" value="1"/>
</dbReference>
<evidence type="ECO:0000259" key="7">
    <source>
        <dbReference type="Pfam" id="PF00135"/>
    </source>
</evidence>
<evidence type="ECO:0000256" key="1">
    <source>
        <dbReference type="ARBA" id="ARBA00001024"/>
    </source>
</evidence>
<evidence type="ECO:0000256" key="4">
    <source>
        <dbReference type="ARBA" id="ARBA00022963"/>
    </source>
</evidence>
<dbReference type="AlphaFoldDB" id="A0A5E8BK28"/>
<evidence type="ECO:0000256" key="5">
    <source>
        <dbReference type="ARBA" id="ARBA00023098"/>
    </source>
</evidence>
<dbReference type="EMBL" id="CABVLU010000002">
    <property type="protein sequence ID" value="VVT52026.1"/>
    <property type="molecule type" value="Genomic_DNA"/>
</dbReference>
<dbReference type="PANTHER" id="PTHR45570">
    <property type="entry name" value="CARBOXYLIC ESTER HYDROLASE"/>
    <property type="match status" value="1"/>
</dbReference>
<dbReference type="PROSITE" id="PS00122">
    <property type="entry name" value="CARBOXYLESTERASE_B_1"/>
    <property type="match status" value="1"/>
</dbReference>
<dbReference type="Pfam" id="PF00135">
    <property type="entry name" value="COesterase"/>
    <property type="match status" value="1"/>
</dbReference>
<dbReference type="PROSITE" id="PS00941">
    <property type="entry name" value="CARBOXYLESTERASE_B_2"/>
    <property type="match status" value="1"/>
</dbReference>
<sequence length="531" mass="58212">MTGWDYAVNFLLYLQCLLTVRFATGNTCSTNLTTCSVATTTGRIVGDCSNPTLYKYFSIPYAKPPIGDLRLEDPISFTQNSTVLIQGNELPSYCPQIGNSDESEDCLYLNIWSPSSLSISRPVLFWIHGGSNLLGSGSDPYFEGTKFASSQNVVIVTYNYRLGLLGYFDDNDNTNFAIKDTIMALKWVQDNISRFGGNKNLVTVFGNSSGGAIIRALMSSSKANGLFQRAIIQSDPDGYGFNERSFSNGYLTAKFLEMLGCDDKACVKTKSISDIVTAQLSVASTQINPLQYPKVNIASIIAPIIDGDLIIKDYWEYVNSGSLPSGVDTIVGFTKDEGGAAINTLLPSALTAESAINTAYYLLGVDRASYLLASNVFPFNTYTGDGRSILANISTDLLWRCPTQYISRRIVETKMRNIYLYQLNKGIQYSTNINYPLCTNAVCHQDDIPLTFGNYPSGTSTDLQSLSLSIQTAWAKFAKYGYPQTCGSISWPKALTTSNLNICQFGSNSLLASVTPNECQVFDSIKYPFQL</sequence>
<evidence type="ECO:0000313" key="9">
    <source>
        <dbReference type="Proteomes" id="UP000398389"/>
    </source>
</evidence>
<keyword evidence="3 6" id="KW-0378">Hydrolase</keyword>
<proteinExistence type="inferred from homology"/>
<dbReference type="InterPro" id="IPR002018">
    <property type="entry name" value="CarbesteraseB"/>
</dbReference>
<keyword evidence="5" id="KW-0443">Lipid metabolism</keyword>
<evidence type="ECO:0000313" key="8">
    <source>
        <dbReference type="EMBL" id="VVT52026.1"/>
    </source>
</evidence>
<evidence type="ECO:0000256" key="2">
    <source>
        <dbReference type="ARBA" id="ARBA00005964"/>
    </source>
</evidence>
<feature type="domain" description="Carboxylesterase type B" evidence="7">
    <location>
        <begin position="36"/>
        <end position="510"/>
    </location>
</feature>
<dbReference type="RefSeq" id="XP_031853901.1">
    <property type="nucleotide sequence ID" value="XM_031998010.1"/>
</dbReference>
<gene>
    <name evidence="8" type="ORF">SAPINGB_P003292</name>
</gene>
<feature type="chain" id="PRO_5023136320" description="Carboxylic ester hydrolase" evidence="6">
    <location>
        <begin position="26"/>
        <end position="531"/>
    </location>
</feature>
<name>A0A5E8BK28_9ASCO</name>
<dbReference type="InterPro" id="IPR029058">
    <property type="entry name" value="AB_hydrolase_fold"/>
</dbReference>
<dbReference type="GO" id="GO:0016042">
    <property type="term" value="P:lipid catabolic process"/>
    <property type="evidence" value="ECO:0007669"/>
    <property type="project" value="UniProtKB-KW"/>
</dbReference>
<comment type="similarity">
    <text evidence="2 6">Belongs to the type-B carboxylesterase/lipase family.</text>
</comment>
<feature type="signal peptide" evidence="6">
    <location>
        <begin position="1"/>
        <end position="25"/>
    </location>
</feature>
<protein>
    <recommendedName>
        <fullName evidence="6">Carboxylic ester hydrolase</fullName>
        <ecNumber evidence="6">3.1.1.-</ecNumber>
    </recommendedName>
</protein>
<dbReference type="PANTHER" id="PTHR45570:SF1">
    <property type="entry name" value="CARBOXYLIC ESTER HYDROLASE"/>
    <property type="match status" value="1"/>
</dbReference>
<keyword evidence="6" id="KW-0732">Signal</keyword>
<evidence type="ECO:0000256" key="6">
    <source>
        <dbReference type="RuleBase" id="RU361235"/>
    </source>
</evidence>
<dbReference type="Proteomes" id="UP000398389">
    <property type="component" value="Unassembled WGS sequence"/>
</dbReference>
<dbReference type="SUPFAM" id="SSF53474">
    <property type="entry name" value="alpha/beta-Hydrolases"/>
    <property type="match status" value="1"/>
</dbReference>
<keyword evidence="9" id="KW-1185">Reference proteome</keyword>
<dbReference type="GeneID" id="43582110"/>
<dbReference type="GO" id="GO:0004806">
    <property type="term" value="F:triacylglycerol lipase activity"/>
    <property type="evidence" value="ECO:0007669"/>
    <property type="project" value="UniProtKB-EC"/>
</dbReference>
<dbReference type="EC" id="3.1.1.-" evidence="6"/>
<dbReference type="InterPro" id="IPR019826">
    <property type="entry name" value="Carboxylesterase_B_AS"/>
</dbReference>